<keyword evidence="5" id="KW-0723">Serine/threonine-protein kinase</keyword>
<organism evidence="5 6">
    <name type="scientific">Seiridium cardinale</name>
    <dbReference type="NCBI Taxonomy" id="138064"/>
    <lineage>
        <taxon>Eukaryota</taxon>
        <taxon>Fungi</taxon>
        <taxon>Dikarya</taxon>
        <taxon>Ascomycota</taxon>
        <taxon>Pezizomycotina</taxon>
        <taxon>Sordariomycetes</taxon>
        <taxon>Xylariomycetidae</taxon>
        <taxon>Amphisphaeriales</taxon>
        <taxon>Sporocadaceae</taxon>
        <taxon>Seiridium</taxon>
    </lineage>
</organism>
<keyword evidence="5" id="KW-0418">Kinase</keyword>
<dbReference type="InterPro" id="IPR050216">
    <property type="entry name" value="LRR_domain-containing"/>
</dbReference>
<dbReference type="InterPro" id="IPR001611">
    <property type="entry name" value="Leu-rich_rpt"/>
</dbReference>
<dbReference type="InterPro" id="IPR032675">
    <property type="entry name" value="LRR_dom_sf"/>
</dbReference>
<dbReference type="InterPro" id="IPR000719">
    <property type="entry name" value="Prot_kinase_dom"/>
</dbReference>
<dbReference type="InterPro" id="IPR001245">
    <property type="entry name" value="Ser-Thr/Tyr_kinase_cat_dom"/>
</dbReference>
<dbReference type="Gene3D" id="3.80.10.10">
    <property type="entry name" value="Ribonuclease Inhibitor"/>
    <property type="match status" value="2"/>
</dbReference>
<dbReference type="PROSITE" id="PS50011">
    <property type="entry name" value="PROTEIN_KINASE_DOM"/>
    <property type="match status" value="1"/>
</dbReference>
<dbReference type="PANTHER" id="PTHR48051:SF1">
    <property type="entry name" value="RAS SUPPRESSOR PROTEIN 1"/>
    <property type="match status" value="1"/>
</dbReference>
<proteinExistence type="predicted"/>
<evidence type="ECO:0000313" key="6">
    <source>
        <dbReference type="Proteomes" id="UP001465668"/>
    </source>
</evidence>
<dbReference type="SUPFAM" id="SSF56112">
    <property type="entry name" value="Protein kinase-like (PK-like)"/>
    <property type="match status" value="1"/>
</dbReference>
<keyword evidence="3" id="KW-0547">Nucleotide-binding</keyword>
<dbReference type="Proteomes" id="UP001465668">
    <property type="component" value="Unassembled WGS sequence"/>
</dbReference>
<dbReference type="PANTHER" id="PTHR48051">
    <property type="match status" value="1"/>
</dbReference>
<accession>A0ABR2XLI4</accession>
<name>A0ABR2XLI4_9PEZI</name>
<dbReference type="Pfam" id="PF07714">
    <property type="entry name" value="PK_Tyr_Ser-Thr"/>
    <property type="match status" value="1"/>
</dbReference>
<dbReference type="Pfam" id="PF13855">
    <property type="entry name" value="LRR_8"/>
    <property type="match status" value="1"/>
</dbReference>
<dbReference type="PROSITE" id="PS00107">
    <property type="entry name" value="PROTEIN_KINASE_ATP"/>
    <property type="match status" value="1"/>
</dbReference>
<sequence>MGELVSSAEAEPLTKKFKVSVPMDSFPFQVFDHADTIEHLDLSGTGLSYLPNTFGQLKRLKIAFFSNCNFTVFPEELAKCSQLEMVAFRSNRMREIPEDALPSRLRWLILTNNEIEMLPKTIGKCSRLQKCMLSGNRLRTIPDEMSLCRKLGLLRLSANLIETLPPWLFAMPELAFLSFAGNPCSFVAARVASEATALPSVPWTDIEVKELLGEGASGIISKGCWKTEDGVRQVAVKLFKGDVTSDGTPLDEMRACIGAGSHENLIDPYGEINGHPDKKGLVMQLIPPLYQTLGLPPSLDSCTRDCFPPATRLRLIQGLRLLRGVASVAAHLHVRGIAHGDLYAHNILYDTAGHALLGDFGAASIYRDYVLEKIEVLAFAHLIEDVQNLIELGADEAASPNAVLVMKTLSKLRESCAKTGVSERPSFTAIETTLADLVRKIIL</sequence>
<evidence type="ECO:0000259" key="4">
    <source>
        <dbReference type="PROSITE" id="PS50011"/>
    </source>
</evidence>
<keyword evidence="6" id="KW-1185">Reference proteome</keyword>
<gene>
    <name evidence="5" type="ORF">SCAR479_08897</name>
</gene>
<keyword evidence="2" id="KW-0677">Repeat</keyword>
<reference evidence="5 6" key="1">
    <citation type="submission" date="2024-02" db="EMBL/GenBank/DDBJ databases">
        <title>First draft genome assembly of two strains of Seiridium cardinale.</title>
        <authorList>
            <person name="Emiliani G."/>
            <person name="Scali E."/>
        </authorList>
    </citation>
    <scope>NUCLEOTIDE SEQUENCE [LARGE SCALE GENOMIC DNA]</scope>
    <source>
        <strain evidence="5 6">BM-138-000479</strain>
    </source>
</reference>
<keyword evidence="5" id="KW-0808">Transferase</keyword>
<feature type="domain" description="Protein kinase" evidence="4">
    <location>
        <begin position="206"/>
        <end position="443"/>
    </location>
</feature>
<dbReference type="SUPFAM" id="SSF52058">
    <property type="entry name" value="L domain-like"/>
    <property type="match status" value="1"/>
</dbReference>
<keyword evidence="3" id="KW-0067">ATP-binding</keyword>
<dbReference type="InterPro" id="IPR017441">
    <property type="entry name" value="Protein_kinase_ATP_BS"/>
</dbReference>
<dbReference type="InterPro" id="IPR011009">
    <property type="entry name" value="Kinase-like_dom_sf"/>
</dbReference>
<feature type="binding site" evidence="3">
    <location>
        <position position="237"/>
    </location>
    <ligand>
        <name>ATP</name>
        <dbReference type="ChEBI" id="CHEBI:30616"/>
    </ligand>
</feature>
<comment type="caution">
    <text evidence="5">The sequence shown here is derived from an EMBL/GenBank/DDBJ whole genome shotgun (WGS) entry which is preliminary data.</text>
</comment>
<evidence type="ECO:0000256" key="3">
    <source>
        <dbReference type="PROSITE-ProRule" id="PRU10141"/>
    </source>
</evidence>
<evidence type="ECO:0000256" key="1">
    <source>
        <dbReference type="ARBA" id="ARBA00022614"/>
    </source>
</evidence>
<dbReference type="EMBL" id="JARVKM010000041">
    <property type="protein sequence ID" value="KAK9774549.1"/>
    <property type="molecule type" value="Genomic_DNA"/>
</dbReference>
<dbReference type="Gene3D" id="3.30.200.20">
    <property type="entry name" value="Phosphorylase Kinase, domain 1"/>
    <property type="match status" value="1"/>
</dbReference>
<protein>
    <submittedName>
        <fullName evidence="5">Serine/threonine protein kinase</fullName>
    </submittedName>
</protein>
<dbReference type="Gene3D" id="1.10.510.10">
    <property type="entry name" value="Transferase(Phosphotransferase) domain 1"/>
    <property type="match status" value="1"/>
</dbReference>
<dbReference type="GO" id="GO:0004674">
    <property type="term" value="F:protein serine/threonine kinase activity"/>
    <property type="evidence" value="ECO:0007669"/>
    <property type="project" value="UniProtKB-KW"/>
</dbReference>
<evidence type="ECO:0000313" key="5">
    <source>
        <dbReference type="EMBL" id="KAK9774549.1"/>
    </source>
</evidence>
<keyword evidence="1" id="KW-0433">Leucine-rich repeat</keyword>
<evidence type="ECO:0000256" key="2">
    <source>
        <dbReference type="ARBA" id="ARBA00022737"/>
    </source>
</evidence>